<dbReference type="Pfam" id="PF04966">
    <property type="entry name" value="OprB"/>
    <property type="match status" value="1"/>
</dbReference>
<dbReference type="SUPFAM" id="SSF56935">
    <property type="entry name" value="Porins"/>
    <property type="match status" value="1"/>
</dbReference>
<dbReference type="HOGENOM" id="CLU_018575_1_0_3"/>
<protein>
    <submittedName>
        <fullName evidence="3">Carbohydrate-selective porin</fullName>
    </submittedName>
</protein>
<dbReference type="PANTHER" id="PTHR43308">
    <property type="entry name" value="OUTER MEMBRANE PROTEIN ALPHA-RELATED"/>
    <property type="match status" value="1"/>
</dbReference>
<evidence type="ECO:0000256" key="2">
    <source>
        <dbReference type="RuleBase" id="RU363072"/>
    </source>
</evidence>
<evidence type="ECO:0000313" key="4">
    <source>
        <dbReference type="Proteomes" id="UP000010366"/>
    </source>
</evidence>
<dbReference type="GO" id="GO:0015288">
    <property type="term" value="F:porin activity"/>
    <property type="evidence" value="ECO:0007669"/>
    <property type="project" value="InterPro"/>
</dbReference>
<keyword evidence="4" id="KW-1185">Reference proteome</keyword>
<reference evidence="3 4" key="1">
    <citation type="submission" date="2012-05" db="EMBL/GenBank/DDBJ databases">
        <title>Finished chromosome of genome of Chamaesiphon sp. PCC 6605.</title>
        <authorList>
            <consortium name="US DOE Joint Genome Institute"/>
            <person name="Gugger M."/>
            <person name="Coursin T."/>
            <person name="Rippka R."/>
            <person name="Tandeau De Marsac N."/>
            <person name="Huntemann M."/>
            <person name="Wei C.-L."/>
            <person name="Han J."/>
            <person name="Detter J.C."/>
            <person name="Han C."/>
            <person name="Tapia R."/>
            <person name="Chen A."/>
            <person name="Kyrpides N."/>
            <person name="Mavromatis K."/>
            <person name="Markowitz V."/>
            <person name="Szeto E."/>
            <person name="Ivanova N."/>
            <person name="Pagani I."/>
            <person name="Pati A."/>
            <person name="Goodwin L."/>
            <person name="Nordberg H.P."/>
            <person name="Cantor M.N."/>
            <person name="Hua S.X."/>
            <person name="Woyke T."/>
            <person name="Kerfeld C.A."/>
        </authorList>
    </citation>
    <scope>NUCLEOTIDE SEQUENCE [LARGE SCALE GENOMIC DNA]</scope>
    <source>
        <strain evidence="4">ATCC 27169 / PCC 6605</strain>
    </source>
</reference>
<evidence type="ECO:0000256" key="1">
    <source>
        <dbReference type="ARBA" id="ARBA00008769"/>
    </source>
</evidence>
<dbReference type="InterPro" id="IPR051465">
    <property type="entry name" value="Cell_Envelope_Struct_Comp"/>
</dbReference>
<dbReference type="NCBIfam" id="NF033921">
    <property type="entry name" value="por_somb"/>
    <property type="match status" value="1"/>
</dbReference>
<feature type="chain" id="PRO_5007231762" evidence="2">
    <location>
        <begin position="23"/>
        <end position="519"/>
    </location>
</feature>
<dbReference type="AlphaFoldDB" id="K9UAF8"/>
<dbReference type="InterPro" id="IPR007049">
    <property type="entry name" value="Carb-sel_porin_OprB"/>
</dbReference>
<dbReference type="PANTHER" id="PTHR43308:SF1">
    <property type="entry name" value="OUTER MEMBRANE PROTEIN ALPHA"/>
    <property type="match status" value="1"/>
</dbReference>
<name>K9UAF8_CHAP6</name>
<keyword evidence="2" id="KW-0732">Signal</keyword>
<comment type="similarity">
    <text evidence="1 2">Belongs to the OprB family.</text>
</comment>
<dbReference type="RefSeq" id="WP_015158296.1">
    <property type="nucleotide sequence ID" value="NC_019697.1"/>
</dbReference>
<dbReference type="KEGG" id="cmp:Cha6605_0841"/>
<dbReference type="InterPro" id="IPR047684">
    <property type="entry name" value="Por_som-like"/>
</dbReference>
<dbReference type="GO" id="GO:0008643">
    <property type="term" value="P:carbohydrate transport"/>
    <property type="evidence" value="ECO:0007669"/>
    <property type="project" value="InterPro"/>
</dbReference>
<dbReference type="STRING" id="1173020.Cha6605_0841"/>
<accession>K9UAF8</accession>
<dbReference type="eggNOG" id="COG3659">
    <property type="taxonomic scope" value="Bacteria"/>
</dbReference>
<feature type="signal peptide" evidence="2">
    <location>
        <begin position="1"/>
        <end position="22"/>
    </location>
</feature>
<dbReference type="Gene3D" id="2.40.160.180">
    <property type="entry name" value="Carbohydrate-selective porin OprB"/>
    <property type="match status" value="1"/>
</dbReference>
<sequence>MNWSPLPLSMFLLLLPANSVLAELTASVGAEKFPVAVDLTSGQQRSDVRPSERSLQAIRSLIERYGCITANPNDFTAPSDRALTRYEFATGLNKCLTQIDKLSASSSTVSIRPEDLNILSRLQQEFATELSRIRERANTLANSANKLDRQQFSPTTKLRGQVIVAVNAGGFTGERIIDAQGRQIANEQPNSTALYRVALDLNTSFTGTDALRILLETGSGGGTTNVTGLLEPTFGSVIDFSVKPPTRNTIGIGRLVYAFKPTPDLQVAIGPDIRISDYIDRNRYANLSFRDFNSQIFVNNLLLMTNDGPSAGGAIDWNPDRGSFSLRATYSARDAANSSSQGPIRGGASFVPLLYPIQGGNRGLFGDTHQYTAELEYAPSKAVAVRLQYSGGEVFDRRFDVAGVNVELQLDPQIALFGRYGYGNYENTTFGNINPNYWMAGLAFPDLLMKGSLAGIAIGQPFISNEVGNANQTNIEAFYRISVSDNIQVTPSIQIVNNPSNQSANGTIFTGTVRTVFSF</sequence>
<dbReference type="GO" id="GO:0016020">
    <property type="term" value="C:membrane"/>
    <property type="evidence" value="ECO:0007669"/>
    <property type="project" value="InterPro"/>
</dbReference>
<dbReference type="Proteomes" id="UP000010366">
    <property type="component" value="Chromosome"/>
</dbReference>
<dbReference type="EMBL" id="CP003600">
    <property type="protein sequence ID" value="AFY92102.1"/>
    <property type="molecule type" value="Genomic_DNA"/>
</dbReference>
<evidence type="ECO:0000313" key="3">
    <source>
        <dbReference type="EMBL" id="AFY92102.1"/>
    </source>
</evidence>
<proteinExistence type="inferred from homology"/>
<dbReference type="PATRIC" id="fig|1173020.3.peg.988"/>
<dbReference type="InterPro" id="IPR038673">
    <property type="entry name" value="OprB_sf"/>
</dbReference>
<gene>
    <name evidence="3" type="ORF">Cha6605_0841</name>
</gene>
<organism evidence="3 4">
    <name type="scientific">Chamaesiphon minutus (strain ATCC 27169 / PCC 6605)</name>
    <dbReference type="NCBI Taxonomy" id="1173020"/>
    <lineage>
        <taxon>Bacteria</taxon>
        <taxon>Bacillati</taxon>
        <taxon>Cyanobacteriota</taxon>
        <taxon>Cyanophyceae</taxon>
        <taxon>Gomontiellales</taxon>
        <taxon>Chamaesiphonaceae</taxon>
        <taxon>Chamaesiphon</taxon>
    </lineage>
</organism>